<keyword evidence="1" id="KW-0732">Signal</keyword>
<evidence type="ECO:0000256" key="1">
    <source>
        <dbReference type="SAM" id="SignalP"/>
    </source>
</evidence>
<feature type="chain" id="PRO_5042242816" evidence="1">
    <location>
        <begin position="19"/>
        <end position="131"/>
    </location>
</feature>
<dbReference type="EMBL" id="JAKKPZ010000168">
    <property type="protein sequence ID" value="KAI1699747.1"/>
    <property type="molecule type" value="Genomic_DNA"/>
</dbReference>
<protein>
    <submittedName>
        <fullName evidence="2">Uncharacterized protein</fullName>
    </submittedName>
</protein>
<comment type="caution">
    <text evidence="2">The sequence shown here is derived from an EMBL/GenBank/DDBJ whole genome shotgun (WGS) entry which is preliminary data.</text>
</comment>
<name>A0AAD4MRY8_9BILA</name>
<evidence type="ECO:0000313" key="2">
    <source>
        <dbReference type="EMBL" id="KAI1699747.1"/>
    </source>
</evidence>
<proteinExistence type="predicted"/>
<dbReference type="InterPro" id="IPR036452">
    <property type="entry name" value="Ribo_hydro-like"/>
</dbReference>
<organism evidence="2 3">
    <name type="scientific">Ditylenchus destructor</name>
    <dbReference type="NCBI Taxonomy" id="166010"/>
    <lineage>
        <taxon>Eukaryota</taxon>
        <taxon>Metazoa</taxon>
        <taxon>Ecdysozoa</taxon>
        <taxon>Nematoda</taxon>
        <taxon>Chromadorea</taxon>
        <taxon>Rhabditida</taxon>
        <taxon>Tylenchina</taxon>
        <taxon>Tylenchomorpha</taxon>
        <taxon>Sphaerularioidea</taxon>
        <taxon>Anguinidae</taxon>
        <taxon>Anguininae</taxon>
        <taxon>Ditylenchus</taxon>
    </lineage>
</organism>
<accession>A0AAD4MRY8</accession>
<gene>
    <name evidence="2" type="ORF">DdX_17131</name>
</gene>
<dbReference type="SUPFAM" id="SSF53590">
    <property type="entry name" value="Nucleoside hydrolase"/>
    <property type="match status" value="1"/>
</dbReference>
<reference evidence="2" key="1">
    <citation type="submission" date="2022-01" db="EMBL/GenBank/DDBJ databases">
        <title>Genome Sequence Resource for Two Populations of Ditylenchus destructor, the Migratory Endoparasitic Phytonematode.</title>
        <authorList>
            <person name="Zhang H."/>
            <person name="Lin R."/>
            <person name="Xie B."/>
        </authorList>
    </citation>
    <scope>NUCLEOTIDE SEQUENCE</scope>
    <source>
        <strain evidence="2">BazhouSP</strain>
    </source>
</reference>
<dbReference type="Proteomes" id="UP001201812">
    <property type="component" value="Unassembled WGS sequence"/>
</dbReference>
<dbReference type="AlphaFoldDB" id="A0AAD4MRY8"/>
<dbReference type="GO" id="GO:0016799">
    <property type="term" value="F:hydrolase activity, hydrolyzing N-glycosyl compounds"/>
    <property type="evidence" value="ECO:0007669"/>
    <property type="project" value="InterPro"/>
</dbReference>
<sequence>MSFIFGLIVLAGIFSSAAYKLSQERNVILITDMEPDDRIALLVASINIAHRILFIGTTLMNSQRKAALVRHQLSFFKNGMQKVEVFAGSGGKPADFRLEIGSNKAGLSYIDEGKNIFSHKKLKEFENKTGL</sequence>
<keyword evidence="3" id="KW-1185">Reference proteome</keyword>
<feature type="signal peptide" evidence="1">
    <location>
        <begin position="1"/>
        <end position="18"/>
    </location>
</feature>
<dbReference type="Gene3D" id="3.90.245.10">
    <property type="entry name" value="Ribonucleoside hydrolase-like"/>
    <property type="match status" value="1"/>
</dbReference>
<evidence type="ECO:0000313" key="3">
    <source>
        <dbReference type="Proteomes" id="UP001201812"/>
    </source>
</evidence>